<feature type="transmembrane region" description="Helical" evidence="2">
    <location>
        <begin position="170"/>
        <end position="189"/>
    </location>
</feature>
<feature type="region of interest" description="Disordered" evidence="1">
    <location>
        <begin position="355"/>
        <end position="387"/>
    </location>
</feature>
<name>A0ABV3XHI0_9ACTN</name>
<dbReference type="InterPro" id="IPR000160">
    <property type="entry name" value="GGDEF_dom"/>
</dbReference>
<dbReference type="EC" id="2.7.7.65" evidence="4"/>
<feature type="domain" description="GGDEF" evidence="3">
    <location>
        <begin position="238"/>
        <end position="364"/>
    </location>
</feature>
<dbReference type="Proteomes" id="UP001560045">
    <property type="component" value="Unassembled WGS sequence"/>
</dbReference>
<dbReference type="PROSITE" id="PS50887">
    <property type="entry name" value="GGDEF"/>
    <property type="match status" value="1"/>
</dbReference>
<evidence type="ECO:0000256" key="1">
    <source>
        <dbReference type="SAM" id="MobiDB-lite"/>
    </source>
</evidence>
<sequence length="387" mass="40011">MNPRGAALKAAGRSLDDRFVRALAEDEDRVSFWRRHTLSGVALCVGLPAVIATRTWMSPEAPNGTWLLLLCAAVALPAPLLLLVPVERLVRHPRGRLFFDAWEAVGLALVLTVCRLDGGADSPYVAFLFVLLAHAALAYPPVGVAIAGVITVAGHLTLGVLDPDVPTPDLVVSVLALVVATATCAFASANHVRVYERMAAYAAEIAALAQRDGLTGTLNHRAFHERLQAEVRRAATDTPVSLLIVDVDSFKTVNDTFGHPAGDGVLQLVGAALTGLTRPGDSAGRLGGDEFALLLPGATLGQATAVAERLRERVRTTAADFGATVSVGVATATSPDVTAVHAAADAAAYRAKRSGRDRVVAASGPGAEATTDATTAPAADVPALSAP</sequence>
<keyword evidence="5" id="KW-1185">Reference proteome</keyword>
<dbReference type="RefSeq" id="WP_369208273.1">
    <property type="nucleotide sequence ID" value="NZ_JBFNXQ010000054.1"/>
</dbReference>
<keyword evidence="4" id="KW-0548">Nucleotidyltransferase</keyword>
<dbReference type="CDD" id="cd01949">
    <property type="entry name" value="GGDEF"/>
    <property type="match status" value="1"/>
</dbReference>
<proteinExistence type="predicted"/>
<accession>A0ABV3XHI0</accession>
<dbReference type="Pfam" id="PF00990">
    <property type="entry name" value="GGDEF"/>
    <property type="match status" value="1"/>
</dbReference>
<feature type="transmembrane region" description="Helical" evidence="2">
    <location>
        <begin position="38"/>
        <end position="57"/>
    </location>
</feature>
<keyword evidence="2" id="KW-0472">Membrane</keyword>
<dbReference type="PANTHER" id="PTHR45138:SF9">
    <property type="entry name" value="DIGUANYLATE CYCLASE DGCM-RELATED"/>
    <property type="match status" value="1"/>
</dbReference>
<keyword evidence="2" id="KW-0812">Transmembrane</keyword>
<protein>
    <submittedName>
        <fullName evidence="4">Diguanylate cyclase</fullName>
        <ecNumber evidence="4">2.7.7.65</ecNumber>
    </submittedName>
</protein>
<organism evidence="4 5">
    <name type="scientific">Geodermatophilus maliterrae</name>
    <dbReference type="NCBI Taxonomy" id="3162531"/>
    <lineage>
        <taxon>Bacteria</taxon>
        <taxon>Bacillati</taxon>
        <taxon>Actinomycetota</taxon>
        <taxon>Actinomycetes</taxon>
        <taxon>Geodermatophilales</taxon>
        <taxon>Geodermatophilaceae</taxon>
        <taxon>Geodermatophilus</taxon>
    </lineage>
</organism>
<dbReference type="InterPro" id="IPR029787">
    <property type="entry name" value="Nucleotide_cyclase"/>
</dbReference>
<evidence type="ECO:0000259" key="3">
    <source>
        <dbReference type="PROSITE" id="PS50887"/>
    </source>
</evidence>
<evidence type="ECO:0000256" key="2">
    <source>
        <dbReference type="SAM" id="Phobius"/>
    </source>
</evidence>
<evidence type="ECO:0000313" key="4">
    <source>
        <dbReference type="EMBL" id="MEX5719942.1"/>
    </source>
</evidence>
<comment type="caution">
    <text evidence="4">The sequence shown here is derived from an EMBL/GenBank/DDBJ whole genome shotgun (WGS) entry which is preliminary data.</text>
</comment>
<dbReference type="EMBL" id="JBFNXQ010000054">
    <property type="protein sequence ID" value="MEX5719942.1"/>
    <property type="molecule type" value="Genomic_DNA"/>
</dbReference>
<keyword evidence="2" id="KW-1133">Transmembrane helix</keyword>
<evidence type="ECO:0000313" key="5">
    <source>
        <dbReference type="Proteomes" id="UP001560045"/>
    </source>
</evidence>
<feature type="compositionally biased region" description="Low complexity" evidence="1">
    <location>
        <begin position="367"/>
        <end position="387"/>
    </location>
</feature>
<dbReference type="PANTHER" id="PTHR45138">
    <property type="entry name" value="REGULATORY COMPONENTS OF SENSORY TRANSDUCTION SYSTEM"/>
    <property type="match status" value="1"/>
</dbReference>
<reference evidence="4 5" key="1">
    <citation type="submission" date="2024-06" db="EMBL/GenBank/DDBJ databases">
        <title>Draft genome sequence of Geodermatophilus badlandi, a novel member of the Geodermatophilaceae isolated from badland sedimentary rocks in the Red desert, Wyoming, USA.</title>
        <authorList>
            <person name="Ben Tekaya S."/>
            <person name="Nouioui I."/>
            <person name="Flores G.M."/>
            <person name="Shaal M.N."/>
            <person name="Bredoire F."/>
            <person name="Basile F."/>
            <person name="Van Diepen L."/>
            <person name="Ward N.L."/>
        </authorList>
    </citation>
    <scope>NUCLEOTIDE SEQUENCE [LARGE SCALE GENOMIC DNA]</scope>
    <source>
        <strain evidence="4 5">WL48A</strain>
    </source>
</reference>
<dbReference type="NCBIfam" id="TIGR00254">
    <property type="entry name" value="GGDEF"/>
    <property type="match status" value="1"/>
</dbReference>
<dbReference type="Gene3D" id="3.30.70.270">
    <property type="match status" value="1"/>
</dbReference>
<dbReference type="SUPFAM" id="SSF55073">
    <property type="entry name" value="Nucleotide cyclase"/>
    <property type="match status" value="1"/>
</dbReference>
<feature type="transmembrane region" description="Helical" evidence="2">
    <location>
        <begin position="125"/>
        <end position="150"/>
    </location>
</feature>
<gene>
    <name evidence="4" type="ORF">ABQ292_16380</name>
</gene>
<keyword evidence="4" id="KW-0808">Transferase</keyword>
<dbReference type="SMART" id="SM00267">
    <property type="entry name" value="GGDEF"/>
    <property type="match status" value="1"/>
</dbReference>
<dbReference type="InterPro" id="IPR050469">
    <property type="entry name" value="Diguanylate_Cyclase"/>
</dbReference>
<dbReference type="GO" id="GO:0052621">
    <property type="term" value="F:diguanylate cyclase activity"/>
    <property type="evidence" value="ECO:0007669"/>
    <property type="project" value="UniProtKB-EC"/>
</dbReference>
<feature type="transmembrane region" description="Helical" evidence="2">
    <location>
        <begin position="63"/>
        <end position="86"/>
    </location>
</feature>
<dbReference type="InterPro" id="IPR043128">
    <property type="entry name" value="Rev_trsase/Diguanyl_cyclase"/>
</dbReference>